<dbReference type="OrthoDB" id="1452810at2"/>
<evidence type="ECO:0000313" key="1">
    <source>
        <dbReference type="EMBL" id="CRL40571.1"/>
    </source>
</evidence>
<organism evidence="1 2">
    <name type="scientific">Roseburia inulinivorans</name>
    <dbReference type="NCBI Taxonomy" id="360807"/>
    <lineage>
        <taxon>Bacteria</taxon>
        <taxon>Bacillati</taxon>
        <taxon>Bacillota</taxon>
        <taxon>Clostridia</taxon>
        <taxon>Lachnospirales</taxon>
        <taxon>Lachnospiraceae</taxon>
        <taxon>Roseburia</taxon>
    </lineage>
</organism>
<dbReference type="AlphaFoldDB" id="A0A0M6WSF1"/>
<accession>A0A0M6WSF1</accession>
<dbReference type="EMBL" id="CVRS01000083">
    <property type="protein sequence ID" value="CRL40571.1"/>
    <property type="molecule type" value="Genomic_DNA"/>
</dbReference>
<gene>
    <name evidence="1" type="ORF">RIL183_26721</name>
</gene>
<sequence>MNKPVFINLTNHPSKYWGEQQKKEAHKYGAIVDIPFPNVPAEATEDDIRRLCDATVKKVMGYSPEAVLCQGEFTLAFQIINTLLEQDVTVVAACSERVVKENGNRKESYFYFKKFRKFSK</sequence>
<evidence type="ECO:0008006" key="3">
    <source>
        <dbReference type="Google" id="ProtNLM"/>
    </source>
</evidence>
<proteinExistence type="predicted"/>
<dbReference type="GeneID" id="75162109"/>
<protein>
    <recommendedName>
        <fullName evidence="3">CRISPR-associated protein</fullName>
    </recommendedName>
</protein>
<name>A0A0M6WSF1_9FIRM</name>
<reference evidence="2" key="1">
    <citation type="submission" date="2015-05" db="EMBL/GenBank/DDBJ databases">
        <authorList>
            <consortium name="Pathogen Informatics"/>
        </authorList>
    </citation>
    <scope>NUCLEOTIDE SEQUENCE [LARGE SCALE GENOMIC DNA]</scope>
    <source>
        <strain evidence="2">L1-83</strain>
    </source>
</reference>
<evidence type="ECO:0000313" key="2">
    <source>
        <dbReference type="Proteomes" id="UP000049828"/>
    </source>
</evidence>
<dbReference type="Proteomes" id="UP000049828">
    <property type="component" value="Unassembled WGS sequence"/>
</dbReference>
<dbReference type="RefSeq" id="WP_007890576.1">
    <property type="nucleotide sequence ID" value="NZ_CVRS01000083.1"/>
</dbReference>
<keyword evidence="2" id="KW-1185">Reference proteome</keyword>